<evidence type="ECO:0000256" key="11">
    <source>
        <dbReference type="SAM" id="Phobius"/>
    </source>
</evidence>
<keyword evidence="5" id="KW-0677">Repeat</keyword>
<protein>
    <submittedName>
        <fullName evidence="14">Mg2+/Co2+ transporter CorB</fullName>
    </submittedName>
</protein>
<dbReference type="Gene3D" id="3.10.580.10">
    <property type="entry name" value="CBS-domain"/>
    <property type="match status" value="1"/>
</dbReference>
<dbReference type="PANTHER" id="PTHR22777:SF32">
    <property type="entry name" value="UPF0053 INNER MEMBRANE PROTEIN YFJD"/>
    <property type="match status" value="1"/>
</dbReference>
<keyword evidence="6 10" id="KW-1133">Transmembrane helix</keyword>
<dbReference type="CDD" id="cd04590">
    <property type="entry name" value="CBS_pair_CorC_HlyC_assoc"/>
    <property type="match status" value="1"/>
</dbReference>
<dbReference type="EMBL" id="QLMK01000001">
    <property type="protein sequence ID" value="RAK33790.1"/>
    <property type="molecule type" value="Genomic_DNA"/>
</dbReference>
<name>A0A364JYP5_9HYPH</name>
<evidence type="ECO:0000256" key="3">
    <source>
        <dbReference type="ARBA" id="ARBA00022475"/>
    </source>
</evidence>
<dbReference type="RefSeq" id="WP_111573674.1">
    <property type="nucleotide sequence ID" value="NZ_JBHEEY010000001.1"/>
</dbReference>
<evidence type="ECO:0000256" key="6">
    <source>
        <dbReference type="ARBA" id="ARBA00022989"/>
    </source>
</evidence>
<keyword evidence="3" id="KW-1003">Cell membrane</keyword>
<evidence type="ECO:0000259" key="12">
    <source>
        <dbReference type="PROSITE" id="PS51371"/>
    </source>
</evidence>
<feature type="domain" description="CBS" evidence="12">
    <location>
        <begin position="209"/>
        <end position="269"/>
    </location>
</feature>
<dbReference type="GO" id="GO:0050660">
    <property type="term" value="F:flavin adenine dinucleotide binding"/>
    <property type="evidence" value="ECO:0007669"/>
    <property type="project" value="InterPro"/>
</dbReference>
<dbReference type="FunFam" id="3.10.580.10:FF:000002">
    <property type="entry name" value="Magnesium/cobalt efflux protein CorC"/>
    <property type="match status" value="1"/>
</dbReference>
<dbReference type="Pfam" id="PF01595">
    <property type="entry name" value="CNNM"/>
    <property type="match status" value="1"/>
</dbReference>
<dbReference type="InterPro" id="IPR016169">
    <property type="entry name" value="FAD-bd_PCMH_sub2"/>
</dbReference>
<feature type="domain" description="CBS" evidence="12">
    <location>
        <begin position="277"/>
        <end position="337"/>
    </location>
</feature>
<dbReference type="SUPFAM" id="SSF56176">
    <property type="entry name" value="FAD-binding/transporter-associated domain-like"/>
    <property type="match status" value="1"/>
</dbReference>
<dbReference type="Pfam" id="PF03471">
    <property type="entry name" value="CorC_HlyC"/>
    <property type="match status" value="1"/>
</dbReference>
<dbReference type="AlphaFoldDB" id="A0A364JYP5"/>
<comment type="caution">
    <text evidence="14">The sequence shown here is derived from an EMBL/GenBank/DDBJ whole genome shotgun (WGS) entry which is preliminary data.</text>
</comment>
<feature type="transmembrane region" description="Helical" evidence="11">
    <location>
        <begin position="92"/>
        <end position="111"/>
    </location>
</feature>
<keyword evidence="8 10" id="KW-0472">Membrane</keyword>
<dbReference type="SMART" id="SM01091">
    <property type="entry name" value="CorC_HlyC"/>
    <property type="match status" value="1"/>
</dbReference>
<dbReference type="OrthoDB" id="9797674at2"/>
<sequence>MMLGLWIICGIILLCVTLSAFFSGAETALTAASRARMLSHEHNGDERAKVVQNLIGRRDRLIGVLLIGNNLTNILASSLAASIFLSLFGDAGVAYSTLAMTVILVVFAEVLPKSWAISNPDRFSLHIARPVSWVVAVLGPVSALVNGIVRVILKLFGVNLAIGRPMLSAQEELRGAVEVLHRDKSLVKEDRDQLGGLLDLKELEVSDVMVHRTGMRTINGDAPADQIVREVLASPHTRMPVWREDIDNIVGIIHTKDLVRALYDFDNDFSRIDIMKVVRKPWFVPDTTTLQDQLDAFLRHKAHIAIVVDEYGDVQGLVTLEDILEEIVGDITDEHDIAIEGMRWQPDGSVIVDGSLPIRDVNRALGWTLPDEEATTIAGLVIHETQTIPEVKQAFTFHSKRFSVLNKEKNRLTRLRIVPLDADGKPIPGGVGPKLPL</sequence>
<evidence type="ECO:0000256" key="9">
    <source>
        <dbReference type="PROSITE-ProRule" id="PRU00703"/>
    </source>
</evidence>
<dbReference type="InterPro" id="IPR036318">
    <property type="entry name" value="FAD-bd_PCMH-like_sf"/>
</dbReference>
<dbReference type="InterPro" id="IPR044751">
    <property type="entry name" value="Ion_transp-like_CBS"/>
</dbReference>
<evidence type="ECO:0000256" key="5">
    <source>
        <dbReference type="ARBA" id="ARBA00022737"/>
    </source>
</evidence>
<dbReference type="InterPro" id="IPR046342">
    <property type="entry name" value="CBS_dom_sf"/>
</dbReference>
<evidence type="ECO:0000256" key="4">
    <source>
        <dbReference type="ARBA" id="ARBA00022692"/>
    </source>
</evidence>
<dbReference type="Gene3D" id="3.30.465.10">
    <property type="match status" value="1"/>
</dbReference>
<dbReference type="Proteomes" id="UP000249453">
    <property type="component" value="Unassembled WGS sequence"/>
</dbReference>
<feature type="domain" description="CNNM transmembrane" evidence="13">
    <location>
        <begin position="1"/>
        <end position="190"/>
    </location>
</feature>
<comment type="subcellular location">
    <subcellularLocation>
        <location evidence="1">Cell membrane</location>
        <topology evidence="1">Multi-pass membrane protein</topology>
    </subcellularLocation>
</comment>
<evidence type="ECO:0000256" key="1">
    <source>
        <dbReference type="ARBA" id="ARBA00004651"/>
    </source>
</evidence>
<dbReference type="SMART" id="SM00116">
    <property type="entry name" value="CBS"/>
    <property type="match status" value="2"/>
</dbReference>
<feature type="transmembrane region" description="Helical" evidence="11">
    <location>
        <begin position="131"/>
        <end position="153"/>
    </location>
</feature>
<evidence type="ECO:0000256" key="7">
    <source>
        <dbReference type="ARBA" id="ARBA00023122"/>
    </source>
</evidence>
<proteinExistence type="inferred from homology"/>
<gene>
    <name evidence="14" type="ORF">C7374_101113</name>
</gene>
<dbReference type="InterPro" id="IPR002550">
    <property type="entry name" value="CNNM"/>
</dbReference>
<evidence type="ECO:0000313" key="14">
    <source>
        <dbReference type="EMBL" id="RAK33790.1"/>
    </source>
</evidence>
<dbReference type="PANTHER" id="PTHR22777">
    <property type="entry name" value="HEMOLYSIN-RELATED"/>
    <property type="match status" value="1"/>
</dbReference>
<dbReference type="InterPro" id="IPR000644">
    <property type="entry name" value="CBS_dom"/>
</dbReference>
<keyword evidence="7 9" id="KW-0129">CBS domain</keyword>
<evidence type="ECO:0000256" key="8">
    <source>
        <dbReference type="ARBA" id="ARBA00023136"/>
    </source>
</evidence>
<evidence type="ECO:0000256" key="10">
    <source>
        <dbReference type="PROSITE-ProRule" id="PRU01193"/>
    </source>
</evidence>
<dbReference type="SUPFAM" id="SSF54631">
    <property type="entry name" value="CBS-domain pair"/>
    <property type="match status" value="1"/>
</dbReference>
<evidence type="ECO:0000259" key="13">
    <source>
        <dbReference type="PROSITE" id="PS51846"/>
    </source>
</evidence>
<feature type="transmembrane region" description="Helical" evidence="11">
    <location>
        <begin position="61"/>
        <end position="85"/>
    </location>
</feature>
<dbReference type="Pfam" id="PF00571">
    <property type="entry name" value="CBS"/>
    <property type="match status" value="2"/>
</dbReference>
<dbReference type="PROSITE" id="PS51371">
    <property type="entry name" value="CBS"/>
    <property type="match status" value="2"/>
</dbReference>
<dbReference type="GO" id="GO:0005886">
    <property type="term" value="C:plasma membrane"/>
    <property type="evidence" value="ECO:0007669"/>
    <property type="project" value="UniProtKB-SubCell"/>
</dbReference>
<reference evidence="14 15" key="1">
    <citation type="submission" date="2018-06" db="EMBL/GenBank/DDBJ databases">
        <title>Genomic Encyclopedia of Type Strains, Phase IV (KMG-IV): sequencing the most valuable type-strain genomes for metagenomic binning, comparative biology and taxonomic classification.</title>
        <authorList>
            <person name="Goeker M."/>
        </authorList>
    </citation>
    <scope>NUCLEOTIDE SEQUENCE [LARGE SCALE GENOMIC DNA]</scope>
    <source>
        <strain evidence="14 15">DSM 26720</strain>
    </source>
</reference>
<evidence type="ECO:0000256" key="2">
    <source>
        <dbReference type="ARBA" id="ARBA00006446"/>
    </source>
</evidence>
<dbReference type="InterPro" id="IPR005170">
    <property type="entry name" value="Transptr-assoc_dom"/>
</dbReference>
<accession>A0A364JYP5</accession>
<keyword evidence="15" id="KW-1185">Reference proteome</keyword>
<evidence type="ECO:0000313" key="15">
    <source>
        <dbReference type="Proteomes" id="UP000249453"/>
    </source>
</evidence>
<organism evidence="14 15">
    <name type="scientific">Falsochrobactrum ovis</name>
    <dbReference type="NCBI Taxonomy" id="1293442"/>
    <lineage>
        <taxon>Bacteria</taxon>
        <taxon>Pseudomonadati</taxon>
        <taxon>Pseudomonadota</taxon>
        <taxon>Alphaproteobacteria</taxon>
        <taxon>Hyphomicrobiales</taxon>
        <taxon>Brucellaceae</taxon>
        <taxon>Falsochrobactrum</taxon>
    </lineage>
</organism>
<keyword evidence="4 10" id="KW-0812">Transmembrane</keyword>
<comment type="similarity">
    <text evidence="2">Belongs to the UPF0053 family. Hemolysin C subfamily.</text>
</comment>
<dbReference type="PROSITE" id="PS51846">
    <property type="entry name" value="CNNM"/>
    <property type="match status" value="1"/>
</dbReference>